<evidence type="ECO:0000256" key="3">
    <source>
        <dbReference type="ARBA" id="ARBA00022679"/>
    </source>
</evidence>
<dbReference type="InterPro" id="IPR001173">
    <property type="entry name" value="Glyco_trans_2-like"/>
</dbReference>
<dbReference type="CDD" id="cd03789">
    <property type="entry name" value="GT9_LPS_heptosyltransferase"/>
    <property type="match status" value="1"/>
</dbReference>
<feature type="domain" description="Glycosyltransferase 2-like" evidence="4">
    <location>
        <begin position="613"/>
        <end position="736"/>
    </location>
</feature>
<accession>A0A6M3KA83</accession>
<evidence type="ECO:0000313" key="5">
    <source>
        <dbReference type="EMBL" id="QJA78749.1"/>
    </source>
</evidence>
<gene>
    <name evidence="5" type="ORF">MM415A01018_0025</name>
</gene>
<dbReference type="SUPFAM" id="SSF53448">
    <property type="entry name" value="Nucleotide-diphospho-sugar transferases"/>
    <property type="match status" value="1"/>
</dbReference>
<dbReference type="Pfam" id="PF00535">
    <property type="entry name" value="Glycos_transf_2"/>
    <property type="match status" value="1"/>
</dbReference>
<dbReference type="PANTHER" id="PTHR43179:SF12">
    <property type="entry name" value="GALACTOFURANOSYLTRANSFERASE GLFT2"/>
    <property type="match status" value="1"/>
</dbReference>
<keyword evidence="3 5" id="KW-0808">Transferase</keyword>
<dbReference type="EMBL" id="MT142351">
    <property type="protein sequence ID" value="QJA78749.1"/>
    <property type="molecule type" value="Genomic_DNA"/>
</dbReference>
<evidence type="ECO:0000256" key="2">
    <source>
        <dbReference type="ARBA" id="ARBA00022676"/>
    </source>
</evidence>
<dbReference type="Gene3D" id="3.40.50.2000">
    <property type="entry name" value="Glycogen Phosphorylase B"/>
    <property type="match status" value="2"/>
</dbReference>
<dbReference type="Gene3D" id="3.90.550.10">
    <property type="entry name" value="Spore Coat Polysaccharide Biosynthesis Protein SpsA, Chain A"/>
    <property type="match status" value="1"/>
</dbReference>
<comment type="similarity">
    <text evidence="1">Belongs to the glycosyltransferase 2 family.</text>
</comment>
<dbReference type="Gene3D" id="3.40.50.150">
    <property type="entry name" value="Vaccinia Virus protein VP39"/>
    <property type="match status" value="1"/>
</dbReference>
<proteinExistence type="inferred from homology"/>
<organism evidence="5">
    <name type="scientific">viral metagenome</name>
    <dbReference type="NCBI Taxonomy" id="1070528"/>
    <lineage>
        <taxon>unclassified sequences</taxon>
        <taxon>metagenomes</taxon>
        <taxon>organismal metagenomes</taxon>
    </lineage>
</organism>
<evidence type="ECO:0000256" key="1">
    <source>
        <dbReference type="ARBA" id="ARBA00006739"/>
    </source>
</evidence>
<reference evidence="5" key="1">
    <citation type="submission" date="2020-03" db="EMBL/GenBank/DDBJ databases">
        <title>The deep terrestrial virosphere.</title>
        <authorList>
            <person name="Holmfeldt K."/>
            <person name="Nilsson E."/>
            <person name="Simone D."/>
            <person name="Lopez-Fernandez M."/>
            <person name="Wu X."/>
            <person name="de Brujin I."/>
            <person name="Lundin D."/>
            <person name="Andersson A."/>
            <person name="Bertilsson S."/>
            <person name="Dopson M."/>
        </authorList>
    </citation>
    <scope>NUCLEOTIDE SEQUENCE</scope>
    <source>
        <strain evidence="5">MM415A01018</strain>
    </source>
</reference>
<dbReference type="InterPro" id="IPR002201">
    <property type="entry name" value="Glyco_trans_9"/>
</dbReference>
<dbReference type="InterPro" id="IPR029063">
    <property type="entry name" value="SAM-dependent_MTases_sf"/>
</dbReference>
<dbReference type="SUPFAM" id="SSF53335">
    <property type="entry name" value="S-adenosyl-L-methionine-dependent methyltransferases"/>
    <property type="match status" value="1"/>
</dbReference>
<name>A0A6M3KA83_9ZZZZ</name>
<dbReference type="Pfam" id="PF01075">
    <property type="entry name" value="Glyco_transf_9"/>
    <property type="match status" value="1"/>
</dbReference>
<dbReference type="InterPro" id="IPR029044">
    <property type="entry name" value="Nucleotide-diphossugar_trans"/>
</dbReference>
<protein>
    <submittedName>
        <fullName evidence="5">Putative glycosyltransferase</fullName>
    </submittedName>
</protein>
<dbReference type="GO" id="GO:0016757">
    <property type="term" value="F:glycosyltransferase activity"/>
    <property type="evidence" value="ECO:0007669"/>
    <property type="project" value="UniProtKB-KW"/>
</dbReference>
<evidence type="ECO:0000259" key="4">
    <source>
        <dbReference type="Pfam" id="PF00535"/>
    </source>
</evidence>
<dbReference type="SUPFAM" id="SSF53756">
    <property type="entry name" value="UDP-Glycosyltransferase/glycogen phosphorylase"/>
    <property type="match status" value="1"/>
</dbReference>
<dbReference type="PANTHER" id="PTHR43179">
    <property type="entry name" value="RHAMNOSYLTRANSFERASE WBBL"/>
    <property type="match status" value="1"/>
</dbReference>
<sequence>MNNFDLLSAKYTHPNLAREMLPIIASQNTFQMDYTNKNLLFIYTGGFGDLCMLTPLAKYLKRTYKGVRIEVATVDMWVESFKGHPYFDAVYPFTPENVLPARRFIHRVVDFNMALAKSRWANIMHGVDVHFKWFDPQFDLSILTPEDKLPILSIQRISKEKAEAFWTFNDLNDKIVVGIQLHTSGFVRMWLKEYYDEVIANLTNKGIHVIFLEETSPWYFTGDRIHWNTPYCRTMQDNVALASKCDVILAPDSAFAHIAQAFDIPSVVLFGANPPAFRTGYHPKSYPMWSHPVCAPCFNLSTHCPKAVPSPCMVDLKPDIVLNAIMNQIYTYVKDLRTTILRKEPVIECPFCYSIDVDNKLLGSNSFYNCKNCQSLFVMGTEATGIHSCFDNPDYLKHLTEEEYIKYKTEYTQRIIEDIKTRFVGFGQLHIADIGSELGTISNTFRKASPNLLVDSFDINCELAYEAKERYNVITTTVDVVSGMILNPNQYEVVILDGFIEHLPKTQLKDLLLRCCVALQPKFGTLYLRTPVAEEFYSNDGYDPIVTYEDYNVSIGTLKGFEALCNKIGLQIVSHQIINAEHELTIQRQGSVKQITQSFPMAKKEEKGRPVVSISVLACNRLEQTKKCIVAISERLTDIPFEVIITDNGSTDGTKEYLTTLNALKELGATTNMKFIYHSNNLGFSRGHRKALEQASGEFFLMLNNDMYIQEDYWLEKFIGGFKGDPLVRAVAVYPSRLRPDGTGFRVTYGEPFEYLEGSCFAVPVEFIKTFGLFDSNFKGSYCEDSDLCLRLREAKFKLKAIELNTIHDNVILTTQTLPSGHNAVLILSLEYFLNKWSTYMQTRKFEHEKY</sequence>
<keyword evidence="2" id="KW-0328">Glycosyltransferase</keyword>
<dbReference type="AlphaFoldDB" id="A0A6M3KA83"/>